<dbReference type="InterPro" id="IPR001919">
    <property type="entry name" value="CBD2"/>
</dbReference>
<dbReference type="InterPro" id="IPR037120">
    <property type="entry name" value="Haem_peroxidase_sf_animal"/>
</dbReference>
<organism evidence="7 8">
    <name type="scientific">Luedemannella helvata</name>
    <dbReference type="NCBI Taxonomy" id="349315"/>
    <lineage>
        <taxon>Bacteria</taxon>
        <taxon>Bacillati</taxon>
        <taxon>Actinomycetota</taxon>
        <taxon>Actinomycetes</taxon>
        <taxon>Micromonosporales</taxon>
        <taxon>Micromonosporaceae</taxon>
        <taxon>Luedemannella</taxon>
    </lineage>
</organism>
<comment type="subcellular location">
    <subcellularLocation>
        <location evidence="1">Secreted</location>
    </subcellularLocation>
</comment>
<name>A0ABN2JUC0_9ACTN</name>
<evidence type="ECO:0000256" key="5">
    <source>
        <dbReference type="SAM" id="SignalP"/>
    </source>
</evidence>
<feature type="region of interest" description="Disordered" evidence="4">
    <location>
        <begin position="211"/>
        <end position="230"/>
    </location>
</feature>
<dbReference type="InterPro" id="IPR012291">
    <property type="entry name" value="CBM2_carb-bd_dom_sf"/>
</dbReference>
<feature type="compositionally biased region" description="Polar residues" evidence="4">
    <location>
        <begin position="45"/>
        <end position="62"/>
    </location>
</feature>
<proteinExistence type="predicted"/>
<dbReference type="SMART" id="SM00637">
    <property type="entry name" value="CBD_II"/>
    <property type="match status" value="1"/>
</dbReference>
<dbReference type="PROSITE" id="PS50292">
    <property type="entry name" value="PEROXIDASE_3"/>
    <property type="match status" value="1"/>
</dbReference>
<evidence type="ECO:0000256" key="3">
    <source>
        <dbReference type="ARBA" id="ARBA00023180"/>
    </source>
</evidence>
<dbReference type="PANTHER" id="PTHR11475">
    <property type="entry name" value="OXIDASE/PEROXIDASE"/>
    <property type="match status" value="1"/>
</dbReference>
<dbReference type="InterPro" id="IPR019791">
    <property type="entry name" value="Haem_peroxidase_animal"/>
</dbReference>
<evidence type="ECO:0000256" key="1">
    <source>
        <dbReference type="ARBA" id="ARBA00004613"/>
    </source>
</evidence>
<dbReference type="RefSeq" id="WP_344076824.1">
    <property type="nucleotide sequence ID" value="NZ_BAAALS010000003.1"/>
</dbReference>
<protein>
    <recommendedName>
        <fullName evidence="6">CBM2 domain-containing protein</fullName>
    </recommendedName>
</protein>
<dbReference type="InterPro" id="IPR006311">
    <property type="entry name" value="TAT_signal"/>
</dbReference>
<dbReference type="EMBL" id="BAAALS010000003">
    <property type="protein sequence ID" value="GAA1739287.1"/>
    <property type="molecule type" value="Genomic_DNA"/>
</dbReference>
<feature type="domain" description="CBM2" evidence="6">
    <location>
        <begin position="643"/>
        <end position="755"/>
    </location>
</feature>
<dbReference type="SUPFAM" id="SSF48113">
    <property type="entry name" value="Heme-dependent peroxidases"/>
    <property type="match status" value="1"/>
</dbReference>
<feature type="signal peptide" evidence="5">
    <location>
        <begin position="1"/>
        <end position="32"/>
    </location>
</feature>
<accession>A0ABN2JUC0</accession>
<dbReference type="InterPro" id="IPR008965">
    <property type="entry name" value="CBM2/CBM3_carb-bd_dom_sf"/>
</dbReference>
<keyword evidence="3" id="KW-0325">Glycoprotein</keyword>
<dbReference type="PROSITE" id="PS51173">
    <property type="entry name" value="CBM2"/>
    <property type="match status" value="1"/>
</dbReference>
<dbReference type="PROSITE" id="PS51318">
    <property type="entry name" value="TAT"/>
    <property type="match status" value="1"/>
</dbReference>
<keyword evidence="8" id="KW-1185">Reference proteome</keyword>
<evidence type="ECO:0000256" key="4">
    <source>
        <dbReference type="SAM" id="MobiDB-lite"/>
    </source>
</evidence>
<feature type="compositionally biased region" description="Polar residues" evidence="4">
    <location>
        <begin position="71"/>
        <end position="82"/>
    </location>
</feature>
<dbReference type="Pfam" id="PF03098">
    <property type="entry name" value="An_peroxidase"/>
    <property type="match status" value="2"/>
</dbReference>
<dbReference type="PANTHER" id="PTHR11475:SF4">
    <property type="entry name" value="CHORION PEROXIDASE"/>
    <property type="match status" value="1"/>
</dbReference>
<feature type="region of interest" description="Disordered" evidence="4">
    <location>
        <begin position="45"/>
        <end position="82"/>
    </location>
</feature>
<dbReference type="InterPro" id="IPR010255">
    <property type="entry name" value="Haem_peroxidase_sf"/>
</dbReference>
<dbReference type="SUPFAM" id="SSF49384">
    <property type="entry name" value="Carbohydrate-binding domain"/>
    <property type="match status" value="1"/>
</dbReference>
<dbReference type="Gene3D" id="2.60.40.290">
    <property type="match status" value="1"/>
</dbReference>
<evidence type="ECO:0000313" key="8">
    <source>
        <dbReference type="Proteomes" id="UP001500655"/>
    </source>
</evidence>
<gene>
    <name evidence="7" type="ORF">GCM10009681_07550</name>
</gene>
<evidence type="ECO:0000259" key="6">
    <source>
        <dbReference type="PROSITE" id="PS51173"/>
    </source>
</evidence>
<keyword evidence="5" id="KW-0732">Signal</keyword>
<evidence type="ECO:0000313" key="7">
    <source>
        <dbReference type="EMBL" id="GAA1739287.1"/>
    </source>
</evidence>
<dbReference type="Proteomes" id="UP001500655">
    <property type="component" value="Unassembled WGS sequence"/>
</dbReference>
<dbReference type="Pfam" id="PF00553">
    <property type="entry name" value="CBM_2"/>
    <property type="match status" value="1"/>
</dbReference>
<sequence>MDNASRRRLVAAATTLTVAGGLVLVSPTAAHASVPFTIATLDGSGNNTSNPTWGKAGTQYSRVGSPRYADNKSQPVSGPNARNLSNRIFNDSHQNLFSDHRVSQWAWTWGQFLDHTFGLRDQGGATANIPFSSTDPMEEFTNTLGYIPFTRSAAASGTGVTNPRQQINTQNSYIDAEAVYGTTSSRLEWLRDGPVDGNLANNAATLMLPGGYLPRRDDRGNPATAPPVDIEGRLVANPNDATVAGDVRSNENLALTATQTLFAREHNRIVSLLPSSLSAEDKFQIARRIVIAEQQYITYNEFLPAMGVSLPKYTGYKSNVNATISNEFATVGYRAHTQVHGEFVIRSAASRYTAAELAAIAAQGVTVTPAGTQVIFNVPINAASFNPNLAEMLELGPLLQGIGFLPQYNNDEQIDNQLRSVLFEVPVSGNPQCLDGPGMPACYDGVVDLGAIDVERGRDHGMPSYNQLRQAYGLSTKSSFTAITGESTESFPSDPQLTAGNEINDPDSLDFLSLRNIDGANINLSDQQAVLRQAVDGTRRTTVAARLKAIYGTVGNVDAFVGMLAEPHVANTEMGELQLAIWTKQFTALRDGDRFFYGNNQGLSWIKNTYGIDYRNSLAQVIANNSDIPLNQLEPNVFLVDSAELPAAACRVAYTIEDTWSGGFHAHIIITNLQTTPVNGWTLKFRFANGQTFTYEWDAWFNVSNSQVTADDDTWNQNIPAGGSIPDIAFDATWDNYTNSIPPNFYLNNKRCDLA</sequence>
<feature type="chain" id="PRO_5045667684" description="CBM2 domain-containing protein" evidence="5">
    <location>
        <begin position="33"/>
        <end position="755"/>
    </location>
</feature>
<reference evidence="7 8" key="1">
    <citation type="journal article" date="2019" name="Int. J. Syst. Evol. Microbiol.">
        <title>The Global Catalogue of Microorganisms (GCM) 10K type strain sequencing project: providing services to taxonomists for standard genome sequencing and annotation.</title>
        <authorList>
            <consortium name="The Broad Institute Genomics Platform"/>
            <consortium name="The Broad Institute Genome Sequencing Center for Infectious Disease"/>
            <person name="Wu L."/>
            <person name="Ma J."/>
        </authorList>
    </citation>
    <scope>NUCLEOTIDE SEQUENCE [LARGE SCALE GENOMIC DNA]</scope>
    <source>
        <strain evidence="7 8">JCM 13249</strain>
    </source>
</reference>
<evidence type="ECO:0000256" key="2">
    <source>
        <dbReference type="ARBA" id="ARBA00022525"/>
    </source>
</evidence>
<comment type="caution">
    <text evidence="7">The sequence shown here is derived from an EMBL/GenBank/DDBJ whole genome shotgun (WGS) entry which is preliminary data.</text>
</comment>
<dbReference type="Gene3D" id="1.10.640.10">
    <property type="entry name" value="Haem peroxidase domain superfamily, animal type"/>
    <property type="match status" value="1"/>
</dbReference>
<keyword evidence="2" id="KW-0964">Secreted</keyword>